<dbReference type="EMBL" id="JACIBU010000001">
    <property type="protein sequence ID" value="MBB3676811.1"/>
    <property type="molecule type" value="Genomic_DNA"/>
</dbReference>
<feature type="transmembrane region" description="Helical" evidence="5">
    <location>
        <begin position="120"/>
        <end position="138"/>
    </location>
</feature>
<dbReference type="SUPFAM" id="SSF103473">
    <property type="entry name" value="MFS general substrate transporter"/>
    <property type="match status" value="1"/>
</dbReference>
<dbReference type="Pfam" id="PF07690">
    <property type="entry name" value="MFS_1"/>
    <property type="match status" value="1"/>
</dbReference>
<evidence type="ECO:0000256" key="3">
    <source>
        <dbReference type="ARBA" id="ARBA00022989"/>
    </source>
</evidence>
<accession>A0A323VBH8</accession>
<dbReference type="EMBL" id="QKNV01000092">
    <property type="protein sequence ID" value="PZA21393.1"/>
    <property type="molecule type" value="Genomic_DNA"/>
</dbReference>
<dbReference type="OrthoDB" id="9778875at2"/>
<comment type="subcellular location">
    <subcellularLocation>
        <location evidence="1">Cell membrane</location>
        <topology evidence="1">Multi-pass membrane protein</topology>
    </subcellularLocation>
</comment>
<feature type="transmembrane region" description="Helical" evidence="5">
    <location>
        <begin position="87"/>
        <end position="114"/>
    </location>
</feature>
<feature type="transmembrane region" description="Helical" evidence="5">
    <location>
        <begin position="426"/>
        <end position="445"/>
    </location>
</feature>
<feature type="transmembrane region" description="Helical" evidence="5">
    <location>
        <begin position="178"/>
        <end position="196"/>
    </location>
</feature>
<feature type="transmembrane region" description="Helical" evidence="5">
    <location>
        <begin position="232"/>
        <end position="252"/>
    </location>
</feature>
<gene>
    <name evidence="8" type="ORF">DMO24_10490</name>
    <name evidence="7" type="ORF">FHX36_002546</name>
</gene>
<dbReference type="GO" id="GO:0005886">
    <property type="term" value="C:plasma membrane"/>
    <property type="evidence" value="ECO:0007669"/>
    <property type="project" value="UniProtKB-SubCell"/>
</dbReference>
<evidence type="ECO:0000256" key="5">
    <source>
        <dbReference type="SAM" id="Phobius"/>
    </source>
</evidence>
<evidence type="ECO:0000313" key="10">
    <source>
        <dbReference type="Proteomes" id="UP000580718"/>
    </source>
</evidence>
<evidence type="ECO:0000256" key="1">
    <source>
        <dbReference type="ARBA" id="ARBA00004651"/>
    </source>
</evidence>
<keyword evidence="2 5" id="KW-0812">Transmembrane</keyword>
<dbReference type="GO" id="GO:0022857">
    <property type="term" value="F:transmembrane transporter activity"/>
    <property type="evidence" value="ECO:0007669"/>
    <property type="project" value="InterPro"/>
</dbReference>
<evidence type="ECO:0000313" key="7">
    <source>
        <dbReference type="EMBL" id="MBB3676811.1"/>
    </source>
</evidence>
<feature type="transmembrane region" description="Helical" evidence="5">
    <location>
        <begin position="57"/>
        <end position="75"/>
    </location>
</feature>
<feature type="domain" description="Major facilitator superfamily (MFS) profile" evidence="6">
    <location>
        <begin position="23"/>
        <end position="450"/>
    </location>
</feature>
<feature type="transmembrane region" description="Helical" evidence="5">
    <location>
        <begin position="264"/>
        <end position="288"/>
    </location>
</feature>
<feature type="transmembrane region" description="Helical" evidence="5">
    <location>
        <begin position="150"/>
        <end position="172"/>
    </location>
</feature>
<feature type="transmembrane region" description="Helical" evidence="5">
    <location>
        <begin position="348"/>
        <end position="370"/>
    </location>
</feature>
<keyword evidence="4 5" id="KW-0472">Membrane</keyword>
<dbReference type="PANTHER" id="PTHR23501">
    <property type="entry name" value="MAJOR FACILITATOR SUPERFAMILY"/>
    <property type="match status" value="1"/>
</dbReference>
<dbReference type="PROSITE" id="PS50850">
    <property type="entry name" value="MFS"/>
    <property type="match status" value="1"/>
</dbReference>
<name>A0A323VBH8_9ACTN</name>
<dbReference type="InterPro" id="IPR020846">
    <property type="entry name" value="MFS_dom"/>
</dbReference>
<comment type="caution">
    <text evidence="8">The sequence shown here is derived from an EMBL/GenBank/DDBJ whole genome shotgun (WGS) entry which is preliminary data.</text>
</comment>
<dbReference type="Gene3D" id="1.20.1250.20">
    <property type="entry name" value="MFS general substrate transporter like domains"/>
    <property type="match status" value="1"/>
</dbReference>
<dbReference type="InterPro" id="IPR036259">
    <property type="entry name" value="MFS_trans_sf"/>
</dbReference>
<dbReference type="Proteomes" id="UP000580718">
    <property type="component" value="Unassembled WGS sequence"/>
</dbReference>
<feature type="transmembrane region" description="Helical" evidence="5">
    <location>
        <begin position="391"/>
        <end position="414"/>
    </location>
</feature>
<feature type="transmembrane region" description="Helical" evidence="5">
    <location>
        <begin position="208"/>
        <end position="226"/>
    </location>
</feature>
<evidence type="ECO:0000313" key="9">
    <source>
        <dbReference type="Proteomes" id="UP000247602"/>
    </source>
</evidence>
<dbReference type="AlphaFoldDB" id="A0A323VBH8"/>
<reference evidence="8 9" key="1">
    <citation type="submission" date="2018-06" db="EMBL/GenBank/DDBJ databases">
        <title>Draft genome sequence of Modestobacter versicolor CP153-2.</title>
        <authorList>
            <person name="Gundlapally S.R."/>
        </authorList>
    </citation>
    <scope>NUCLEOTIDE SEQUENCE [LARGE SCALE GENOMIC DNA]</scope>
    <source>
        <strain evidence="8 9">CP153-2</strain>
    </source>
</reference>
<dbReference type="RefSeq" id="WP_110552238.1">
    <property type="nucleotide sequence ID" value="NZ_JACIBU010000001.1"/>
</dbReference>
<evidence type="ECO:0000259" key="6">
    <source>
        <dbReference type="PROSITE" id="PS50850"/>
    </source>
</evidence>
<dbReference type="Proteomes" id="UP000247602">
    <property type="component" value="Unassembled WGS sequence"/>
</dbReference>
<feature type="transmembrane region" description="Helical" evidence="5">
    <location>
        <begin position="23"/>
        <end position="45"/>
    </location>
</feature>
<proteinExistence type="predicted"/>
<evidence type="ECO:0000256" key="2">
    <source>
        <dbReference type="ARBA" id="ARBA00022692"/>
    </source>
</evidence>
<organism evidence="8 9">
    <name type="scientific">Modestobacter versicolor</name>
    <dbReference type="NCBI Taxonomy" id="429133"/>
    <lineage>
        <taxon>Bacteria</taxon>
        <taxon>Bacillati</taxon>
        <taxon>Actinomycetota</taxon>
        <taxon>Actinomycetes</taxon>
        <taxon>Geodermatophilales</taxon>
        <taxon>Geodermatophilaceae</taxon>
        <taxon>Modestobacter</taxon>
    </lineage>
</organism>
<feature type="transmembrane region" description="Helical" evidence="5">
    <location>
        <begin position="294"/>
        <end position="314"/>
    </location>
</feature>
<keyword evidence="3 5" id="KW-1133">Transmembrane helix</keyword>
<dbReference type="InterPro" id="IPR011701">
    <property type="entry name" value="MFS"/>
</dbReference>
<reference evidence="7 10" key="2">
    <citation type="submission" date="2020-08" db="EMBL/GenBank/DDBJ databases">
        <title>Sequencing the genomes of 1000 actinobacteria strains.</title>
        <authorList>
            <person name="Klenk H.-P."/>
        </authorList>
    </citation>
    <scope>NUCLEOTIDE SEQUENCE [LARGE SCALE GENOMIC DNA]</scope>
    <source>
        <strain evidence="7 10">DSM 16678</strain>
    </source>
</reference>
<protein>
    <submittedName>
        <fullName evidence="7">MFS family permease</fullName>
    </submittedName>
</protein>
<evidence type="ECO:0000256" key="4">
    <source>
        <dbReference type="ARBA" id="ARBA00023136"/>
    </source>
</evidence>
<keyword evidence="9" id="KW-1185">Reference proteome</keyword>
<evidence type="ECO:0000313" key="8">
    <source>
        <dbReference type="EMBL" id="PZA21393.1"/>
    </source>
</evidence>
<feature type="transmembrane region" description="Helical" evidence="5">
    <location>
        <begin position="326"/>
        <end position="342"/>
    </location>
</feature>
<dbReference type="PANTHER" id="PTHR23501:SF154">
    <property type="entry name" value="MULTIDRUG-EFFLUX TRANSPORTER RV1634-RELATED"/>
    <property type="match status" value="1"/>
</dbReference>
<sequence length="450" mass="44660">MSATGTAPDTSLRAVFAGRRGRLLVALLLAEFAAAVQGIAYATVLPLASRELDGSRLYGATLTAGTLVTVLVLAAGPGVTARLSPRATLLVATLVYVAGVVLAATAPAMGWLLAGSALRGLAGGLLAAFGLSAIGGLYDDALRPRVMGLFSLVWLLPSLVGPPLNASIAVWADWRWAMAWPAAVVIVARALMGRDVGLIPWQTGRRAVAVGTGVLVVAGLVLATLATGSGGWGVPLLVGGLLLAGAGSVRVLARATAGDRPRTWVLICFTGLVVAFFTADGLVPLAVVEGLDRGVVASAVAVTAGLVAWSVAGARPPRPGRRPDPAALGAALLCLALVAAALSQTGLLAGSAALALLVGAWAVGGLGMGLGYTRLSARSFDDLAPEQVSTVATAVAFAETTAVALGSLLGAGTYSLATSAGAGDRPAIGAAFGLAALVAVGAGLVTRRPR</sequence>